<dbReference type="InterPro" id="IPR036397">
    <property type="entry name" value="RNaseH_sf"/>
</dbReference>
<feature type="domain" description="Tf2-1-like SH3-like" evidence="1">
    <location>
        <begin position="128"/>
        <end position="190"/>
    </location>
</feature>
<dbReference type="InterPro" id="IPR056924">
    <property type="entry name" value="SH3_Tf2-1"/>
</dbReference>
<dbReference type="PANTHER" id="PTHR37984:SF5">
    <property type="entry name" value="PROTEIN NYNRIN-LIKE"/>
    <property type="match status" value="1"/>
</dbReference>
<proteinExistence type="predicted"/>
<dbReference type="SUPFAM" id="SSF53098">
    <property type="entry name" value="Ribonuclease H-like"/>
    <property type="match status" value="1"/>
</dbReference>
<dbReference type="GO" id="GO:0003676">
    <property type="term" value="F:nucleic acid binding"/>
    <property type="evidence" value="ECO:0007669"/>
    <property type="project" value="InterPro"/>
</dbReference>
<evidence type="ECO:0000313" key="3">
    <source>
        <dbReference type="Proteomes" id="UP000054988"/>
    </source>
</evidence>
<dbReference type="InterPro" id="IPR012337">
    <property type="entry name" value="RNaseH-like_sf"/>
</dbReference>
<dbReference type="Proteomes" id="UP000054988">
    <property type="component" value="Unassembled WGS sequence"/>
</dbReference>
<dbReference type="eggNOG" id="KOG0017">
    <property type="taxonomic scope" value="Eukaryota"/>
</dbReference>
<sequence length="280" mass="32141">MTLHFTSGYHPEADRQTKQANQILEQYLQIYCTYQQDNWNVLLPLAGFAYNNAPNTSTGVSPFFTNKRYHPNITVHPEYHLASQKARNYVSNLNNVHQFLHDKIKAAQDAYKIMADNQRKPAPDFQVGQQVYILAKHIKMTQPTKKLLEKYLGPYTIIAQPSSNAFTIRLPDYLSSIHSIFHISQLEPFHPSEIPNCTEPPPPPVKIDDKGEPHYEISEILDSKLDQQYKEIQWVLAEDLDLGKALDDFHSNPSTQHKPSPLDKHKATLAQYSALWLIKP</sequence>
<comment type="caution">
    <text evidence="2">The sequence shown here is derived from an EMBL/GenBank/DDBJ whole genome shotgun (WGS) entry which is preliminary data.</text>
</comment>
<dbReference type="EMBL" id="LATX01002198">
    <property type="protein sequence ID" value="KTB32947.1"/>
    <property type="molecule type" value="Genomic_DNA"/>
</dbReference>
<gene>
    <name evidence="2" type="ORF">WG66_14476</name>
</gene>
<dbReference type="AlphaFoldDB" id="A0A0W0F9C1"/>
<reference evidence="2 3" key="1">
    <citation type="submission" date="2015-12" db="EMBL/GenBank/DDBJ databases">
        <title>Draft genome sequence of Moniliophthora roreri, the causal agent of frosty pod rot of cacao.</title>
        <authorList>
            <person name="Aime M.C."/>
            <person name="Diaz-Valderrama J.R."/>
            <person name="Kijpornyongpan T."/>
            <person name="Phillips-Mora W."/>
        </authorList>
    </citation>
    <scope>NUCLEOTIDE SEQUENCE [LARGE SCALE GENOMIC DNA]</scope>
    <source>
        <strain evidence="2 3">MCA 2952</strain>
    </source>
</reference>
<organism evidence="2 3">
    <name type="scientific">Moniliophthora roreri</name>
    <name type="common">Frosty pod rot fungus</name>
    <name type="synonym">Monilia roreri</name>
    <dbReference type="NCBI Taxonomy" id="221103"/>
    <lineage>
        <taxon>Eukaryota</taxon>
        <taxon>Fungi</taxon>
        <taxon>Dikarya</taxon>
        <taxon>Basidiomycota</taxon>
        <taxon>Agaricomycotina</taxon>
        <taxon>Agaricomycetes</taxon>
        <taxon>Agaricomycetidae</taxon>
        <taxon>Agaricales</taxon>
        <taxon>Marasmiineae</taxon>
        <taxon>Marasmiaceae</taxon>
        <taxon>Moniliophthora</taxon>
    </lineage>
</organism>
<evidence type="ECO:0000259" key="1">
    <source>
        <dbReference type="Pfam" id="PF24626"/>
    </source>
</evidence>
<name>A0A0W0F9C1_MONRR</name>
<dbReference type="InterPro" id="IPR050951">
    <property type="entry name" value="Retrovirus_Pol_polyprotein"/>
</dbReference>
<evidence type="ECO:0000313" key="2">
    <source>
        <dbReference type="EMBL" id="KTB32947.1"/>
    </source>
</evidence>
<dbReference type="Gene3D" id="3.30.420.10">
    <property type="entry name" value="Ribonuclease H-like superfamily/Ribonuclease H"/>
    <property type="match status" value="1"/>
</dbReference>
<dbReference type="PANTHER" id="PTHR37984">
    <property type="entry name" value="PROTEIN CBG26694"/>
    <property type="match status" value="1"/>
</dbReference>
<protein>
    <recommendedName>
        <fullName evidence="1">Tf2-1-like SH3-like domain-containing protein</fullName>
    </recommendedName>
</protein>
<accession>A0A0W0F9C1</accession>
<dbReference type="Pfam" id="PF24626">
    <property type="entry name" value="SH3_Tf2-1"/>
    <property type="match status" value="1"/>
</dbReference>